<reference evidence="1 2" key="1">
    <citation type="submission" date="2020-08" db="EMBL/GenBank/DDBJ databases">
        <title>Genomic Encyclopedia of Type Strains, Phase III (KMG-III): the genomes of soil and plant-associated and newly described type strains.</title>
        <authorList>
            <person name="Whitman W."/>
        </authorList>
    </citation>
    <scope>NUCLEOTIDE SEQUENCE [LARGE SCALE GENOMIC DNA]</scope>
    <source>
        <strain evidence="1 2">CECT 4462</strain>
    </source>
</reference>
<dbReference type="Gene3D" id="1.10.520.40">
    <property type="entry name" value="CRISPR-associated protein Cse2"/>
    <property type="match status" value="1"/>
</dbReference>
<evidence type="ECO:0000313" key="2">
    <source>
        <dbReference type="Proteomes" id="UP000549250"/>
    </source>
</evidence>
<sequence>MKPGSKYLNEAQRKWVQQWWRALQPREPEEAPLPPELACLKRGDRAELRRCSNTDELLGKSATFLLADRLIALDGEKGWLKDTPRTYEYLALIAGVLAGIKEDRRDGLSLSHHLGSLPGRERPVMSELRFKRLQRSKDSADLYRQWQRAVQLAGGKADVAQLAADLFAWLHELGQSPLHASDSVKFRWAYDYYLSARERVAATDPMTDKEANA</sequence>
<protein>
    <submittedName>
        <fullName evidence="1">CRISPR system Cascade subunit CasB</fullName>
    </submittedName>
</protein>
<keyword evidence="2" id="KW-1185">Reference proteome</keyword>
<dbReference type="InterPro" id="IPR013382">
    <property type="entry name" value="CRISPR-assoc_prot_Cse2"/>
</dbReference>
<dbReference type="RefSeq" id="WP_183164731.1">
    <property type="nucleotide sequence ID" value="NZ_JACHXI010000001.1"/>
</dbReference>
<dbReference type="EMBL" id="JACHXI010000001">
    <property type="protein sequence ID" value="MBB3101734.1"/>
    <property type="molecule type" value="Genomic_DNA"/>
</dbReference>
<proteinExistence type="predicted"/>
<dbReference type="Pfam" id="PF09485">
    <property type="entry name" value="CRISPR_Cse2"/>
    <property type="match status" value="1"/>
</dbReference>
<dbReference type="CDD" id="cd09731">
    <property type="entry name" value="Cse2_I-E"/>
    <property type="match status" value="1"/>
</dbReference>
<evidence type="ECO:0000313" key="1">
    <source>
        <dbReference type="EMBL" id="MBB3101734.1"/>
    </source>
</evidence>
<dbReference type="AlphaFoldDB" id="A0A839SZW1"/>
<name>A0A839SZW1_AZOMA</name>
<comment type="caution">
    <text evidence="1">The sequence shown here is derived from an EMBL/GenBank/DDBJ whole genome shotgun (WGS) entry which is preliminary data.</text>
</comment>
<dbReference type="NCBIfam" id="TIGR02548">
    <property type="entry name" value="casB_cse2"/>
    <property type="match status" value="1"/>
</dbReference>
<organism evidence="1 2">
    <name type="scientific">Azomonas macrocytogenes</name>
    <name type="common">Azotobacter macrocytogenes</name>
    <dbReference type="NCBI Taxonomy" id="69962"/>
    <lineage>
        <taxon>Bacteria</taxon>
        <taxon>Pseudomonadati</taxon>
        <taxon>Pseudomonadota</taxon>
        <taxon>Gammaproteobacteria</taxon>
        <taxon>Pseudomonadales</taxon>
        <taxon>Pseudomonadaceae</taxon>
        <taxon>Azomonas</taxon>
    </lineage>
</organism>
<gene>
    <name evidence="1" type="ORF">FHR87_000094</name>
</gene>
<accession>A0A839SZW1</accession>
<dbReference type="Proteomes" id="UP000549250">
    <property type="component" value="Unassembled WGS sequence"/>
</dbReference>
<dbReference type="InterPro" id="IPR038287">
    <property type="entry name" value="Cse2_sf"/>
</dbReference>